<protein>
    <submittedName>
        <fullName evidence="2">YqzM family protein</fullName>
    </submittedName>
</protein>
<gene>
    <name evidence="2" type="ORF">OEV82_00605</name>
</gene>
<dbReference type="Proteomes" id="UP001208656">
    <property type="component" value="Unassembled WGS sequence"/>
</dbReference>
<organism evidence="2 3">
    <name type="scientific">Pallidibacillus thermolactis</name>
    <dbReference type="NCBI Taxonomy" id="251051"/>
    <lineage>
        <taxon>Bacteria</taxon>
        <taxon>Bacillati</taxon>
        <taxon>Bacillota</taxon>
        <taxon>Bacilli</taxon>
        <taxon>Bacillales</taxon>
        <taxon>Bacillaceae</taxon>
        <taxon>Pallidibacillus</taxon>
    </lineage>
</organism>
<accession>A0ABT2WDG4</accession>
<keyword evidence="1" id="KW-0812">Transmembrane</keyword>
<proteinExistence type="predicted"/>
<keyword evidence="3" id="KW-1185">Reference proteome</keyword>
<evidence type="ECO:0000256" key="1">
    <source>
        <dbReference type="SAM" id="Phobius"/>
    </source>
</evidence>
<comment type="caution">
    <text evidence="2">The sequence shown here is derived from an EMBL/GenBank/DDBJ whole genome shotgun (WGS) entry which is preliminary data.</text>
</comment>
<dbReference type="RefSeq" id="WP_173660647.1">
    <property type="nucleotide sequence ID" value="NZ_JAOUSE010000001.1"/>
</dbReference>
<evidence type="ECO:0000313" key="2">
    <source>
        <dbReference type="EMBL" id="MCU9592951.1"/>
    </source>
</evidence>
<feature type="transmembrane region" description="Helical" evidence="1">
    <location>
        <begin position="20"/>
        <end position="42"/>
    </location>
</feature>
<keyword evidence="1" id="KW-0472">Membrane</keyword>
<dbReference type="EMBL" id="JAOUSE010000001">
    <property type="protein sequence ID" value="MCU9592951.1"/>
    <property type="molecule type" value="Genomic_DNA"/>
</dbReference>
<dbReference type="InterPro" id="IPR025416">
    <property type="entry name" value="YqzM"/>
</dbReference>
<evidence type="ECO:0000313" key="3">
    <source>
        <dbReference type="Proteomes" id="UP001208656"/>
    </source>
</evidence>
<sequence length="44" mass="4892">MNEFEKDVQYKGNDFLDSGVAFVISFVFFAVIFIIATVIKAIGS</sequence>
<name>A0ABT2WDG4_9BACI</name>
<dbReference type="Pfam" id="PF14141">
    <property type="entry name" value="YqzM"/>
    <property type="match status" value="1"/>
</dbReference>
<reference evidence="2 3" key="1">
    <citation type="submission" date="2022-10" db="EMBL/GenBank/DDBJ databases">
        <title>Description of Fervidibacillus gen. nov. in the family Fervidibacillaceae fam. nov. with two species, Fervidibacillus albus sp. nov., and Fervidibacillus halotolerans sp. nov., isolated from tidal flat sediments.</title>
        <authorList>
            <person name="Kwon K.K."/>
            <person name="Yang S.-H."/>
        </authorList>
    </citation>
    <scope>NUCLEOTIDE SEQUENCE [LARGE SCALE GENOMIC DNA]</scope>
    <source>
        <strain evidence="2 3">DSM 23332</strain>
    </source>
</reference>
<keyword evidence="1" id="KW-1133">Transmembrane helix</keyword>